<gene>
    <name evidence="7" type="ORF">NCGR_LOCUS65750</name>
</gene>
<dbReference type="PIRSF" id="PIRSF009360">
    <property type="entry name" value="UCP009360"/>
    <property type="match status" value="1"/>
</dbReference>
<proteinExistence type="inferred from homology"/>
<evidence type="ECO:0000313" key="8">
    <source>
        <dbReference type="Proteomes" id="UP000604825"/>
    </source>
</evidence>
<protein>
    <recommendedName>
        <fullName evidence="6">O-fucosyltransferase family protein</fullName>
    </recommendedName>
</protein>
<keyword evidence="3" id="KW-0808">Transferase</keyword>
<keyword evidence="8" id="KW-1185">Reference proteome</keyword>
<dbReference type="GO" id="GO:0006004">
    <property type="term" value="P:fucose metabolic process"/>
    <property type="evidence" value="ECO:0007669"/>
    <property type="project" value="UniProtKB-KW"/>
</dbReference>
<dbReference type="InterPro" id="IPR019378">
    <property type="entry name" value="GDP-Fuc_O-FucTrfase"/>
</dbReference>
<dbReference type="GO" id="GO:0016757">
    <property type="term" value="F:glycosyltransferase activity"/>
    <property type="evidence" value="ECO:0007669"/>
    <property type="project" value="UniProtKB-KW"/>
</dbReference>
<dbReference type="OrthoDB" id="20368at2759"/>
<evidence type="ECO:0000256" key="4">
    <source>
        <dbReference type="ARBA" id="ARBA00023253"/>
    </source>
</evidence>
<keyword evidence="2" id="KW-0328">Glycosyltransferase</keyword>
<reference evidence="7" key="1">
    <citation type="submission" date="2020-10" db="EMBL/GenBank/DDBJ databases">
        <authorList>
            <person name="Han B."/>
            <person name="Lu T."/>
            <person name="Zhao Q."/>
            <person name="Huang X."/>
            <person name="Zhao Y."/>
        </authorList>
    </citation>
    <scope>NUCLEOTIDE SEQUENCE</scope>
</reference>
<keyword evidence="4" id="KW-0294">Fucose metabolism</keyword>
<dbReference type="AlphaFoldDB" id="A0A811SIX7"/>
<comment type="similarity">
    <text evidence="1">Belongs to the glycosyltransferase GT106 family.</text>
</comment>
<dbReference type="PANTHER" id="PTHR31288">
    <property type="entry name" value="O-FUCOSYLTRANSFERASE FAMILY PROTEIN"/>
    <property type="match status" value="1"/>
</dbReference>
<dbReference type="PANTHER" id="PTHR31288:SF25">
    <property type="entry name" value="O-FUCOSYLTRANSFERASE FAMILY PROTEIN"/>
    <property type="match status" value="1"/>
</dbReference>
<evidence type="ECO:0000256" key="3">
    <source>
        <dbReference type="ARBA" id="ARBA00022679"/>
    </source>
</evidence>
<evidence type="ECO:0000256" key="2">
    <source>
        <dbReference type="ARBA" id="ARBA00022676"/>
    </source>
</evidence>
<name>A0A811SIX7_9POAL</name>
<evidence type="ECO:0000256" key="5">
    <source>
        <dbReference type="ARBA" id="ARBA00023277"/>
    </source>
</evidence>
<evidence type="ECO:0000256" key="1">
    <source>
        <dbReference type="ARBA" id="ARBA00007737"/>
    </source>
</evidence>
<organism evidence="7 8">
    <name type="scientific">Miscanthus lutarioriparius</name>
    <dbReference type="NCBI Taxonomy" id="422564"/>
    <lineage>
        <taxon>Eukaryota</taxon>
        <taxon>Viridiplantae</taxon>
        <taxon>Streptophyta</taxon>
        <taxon>Embryophyta</taxon>
        <taxon>Tracheophyta</taxon>
        <taxon>Spermatophyta</taxon>
        <taxon>Magnoliopsida</taxon>
        <taxon>Liliopsida</taxon>
        <taxon>Poales</taxon>
        <taxon>Poaceae</taxon>
        <taxon>PACMAD clade</taxon>
        <taxon>Panicoideae</taxon>
        <taxon>Andropogonodae</taxon>
        <taxon>Andropogoneae</taxon>
        <taxon>Saccharinae</taxon>
        <taxon>Miscanthus</taxon>
    </lineage>
</organism>
<dbReference type="InterPro" id="IPR024709">
    <property type="entry name" value="FucosylTrfase_pln"/>
</dbReference>
<evidence type="ECO:0000256" key="6">
    <source>
        <dbReference type="ARBA" id="ARBA00030350"/>
    </source>
</evidence>
<keyword evidence="5" id="KW-0119">Carbohydrate metabolism</keyword>
<accession>A0A811SIX7</accession>
<evidence type="ECO:0000313" key="7">
    <source>
        <dbReference type="EMBL" id="CAD6341652.1"/>
    </source>
</evidence>
<sequence>MLLYMGSLPLDAVPRIIARQPPGSVYRSPQLYARLRADMDADNSTGAICNVVAIAGFLNATLIIPNFHFHSIWRDPSKFSDIYDKDHFVQRLQNDVRVVDKIPDFIMERFGHNLSNVFNFKIKAWAHIQYYKDVLPKLVEERFIRISPFANRLSFDAPSAVQRLRCLANFETLEFSKPIVSLSETLVHLRFEKDMIAFSCCVYDGGDEEKEMDAAREIGWRGKFTKRGPGNKTRSDQNEWKMSSYTFGAIRLQSFWHLERFTEQRRTWLLFLKCFLSYRQETLASEEELAPFKNFSSRMAAVDYSICAQSEVFVTTQWKFPAFPYGSQEILVWWKALKRHLLNMRAHSDAKGIEVKRPNESIYTFPCPDCMCRLNRTEQNTRNPNTVDSIS</sequence>
<dbReference type="Pfam" id="PF10250">
    <property type="entry name" value="O-FucT"/>
    <property type="match status" value="1"/>
</dbReference>
<dbReference type="Proteomes" id="UP000604825">
    <property type="component" value="Unassembled WGS sequence"/>
</dbReference>
<dbReference type="EMBL" id="CAJGYO010000261">
    <property type="protein sequence ID" value="CAD6341652.1"/>
    <property type="molecule type" value="Genomic_DNA"/>
</dbReference>
<comment type="caution">
    <text evidence="7">The sequence shown here is derived from an EMBL/GenBank/DDBJ whole genome shotgun (WGS) entry which is preliminary data.</text>
</comment>